<evidence type="ECO:0000256" key="1">
    <source>
        <dbReference type="ARBA" id="ARBA00022737"/>
    </source>
</evidence>
<feature type="repeat" description="PPR" evidence="2">
    <location>
        <begin position="1344"/>
        <end position="1379"/>
    </location>
</feature>
<protein>
    <recommendedName>
        <fullName evidence="6">Pentacotripeptide-repeat region of PRORP domain-containing protein</fullName>
    </recommendedName>
</protein>
<feature type="region of interest" description="Disordered" evidence="3">
    <location>
        <begin position="49"/>
        <end position="78"/>
    </location>
</feature>
<dbReference type="InterPro" id="IPR051240">
    <property type="entry name" value="Mito_RNA-Proc/Resp"/>
</dbReference>
<feature type="region of interest" description="Disordered" evidence="3">
    <location>
        <begin position="1574"/>
        <end position="1595"/>
    </location>
</feature>
<reference evidence="4" key="1">
    <citation type="submission" date="2022-06" db="EMBL/GenBank/DDBJ databases">
        <authorList>
            <consortium name="SYNGENTA / RWTH Aachen University"/>
        </authorList>
    </citation>
    <scope>NUCLEOTIDE SEQUENCE</scope>
</reference>
<dbReference type="EMBL" id="CALTRL010001154">
    <property type="protein sequence ID" value="CAH7671208.1"/>
    <property type="molecule type" value="Genomic_DNA"/>
</dbReference>
<feature type="compositionally biased region" description="Polar residues" evidence="3">
    <location>
        <begin position="228"/>
        <end position="238"/>
    </location>
</feature>
<comment type="caution">
    <text evidence="4">The sequence shown here is derived from an EMBL/GenBank/DDBJ whole genome shotgun (WGS) entry which is preliminary data.</text>
</comment>
<dbReference type="NCBIfam" id="TIGR00756">
    <property type="entry name" value="PPR"/>
    <property type="match status" value="2"/>
</dbReference>
<gene>
    <name evidence="4" type="ORF">PPACK8108_LOCUS5967</name>
</gene>
<evidence type="ECO:0000256" key="3">
    <source>
        <dbReference type="SAM" id="MobiDB-lite"/>
    </source>
</evidence>
<dbReference type="Proteomes" id="UP001153365">
    <property type="component" value="Unassembled WGS sequence"/>
</dbReference>
<organism evidence="4 5">
    <name type="scientific">Phakopsora pachyrhizi</name>
    <name type="common">Asian soybean rust disease fungus</name>
    <dbReference type="NCBI Taxonomy" id="170000"/>
    <lineage>
        <taxon>Eukaryota</taxon>
        <taxon>Fungi</taxon>
        <taxon>Dikarya</taxon>
        <taxon>Basidiomycota</taxon>
        <taxon>Pucciniomycotina</taxon>
        <taxon>Pucciniomycetes</taxon>
        <taxon>Pucciniales</taxon>
        <taxon>Phakopsoraceae</taxon>
        <taxon>Phakopsora</taxon>
    </lineage>
</organism>
<dbReference type="PANTHER" id="PTHR47933">
    <property type="entry name" value="PENTATRICOPEPTIDE REPEAT-CONTAINING PROTEIN 1, MITOCHONDRIAL"/>
    <property type="match status" value="1"/>
</dbReference>
<dbReference type="GO" id="GO:0003729">
    <property type="term" value="F:mRNA binding"/>
    <property type="evidence" value="ECO:0007669"/>
    <property type="project" value="TreeGrafter"/>
</dbReference>
<dbReference type="InterPro" id="IPR011990">
    <property type="entry name" value="TPR-like_helical_dom_sf"/>
</dbReference>
<feature type="compositionally biased region" description="Polar residues" evidence="3">
    <location>
        <begin position="284"/>
        <end position="302"/>
    </location>
</feature>
<dbReference type="Pfam" id="PF01535">
    <property type="entry name" value="PPR"/>
    <property type="match status" value="1"/>
</dbReference>
<evidence type="ECO:0000313" key="4">
    <source>
        <dbReference type="EMBL" id="CAH7671208.1"/>
    </source>
</evidence>
<feature type="repeat" description="PPR" evidence="2">
    <location>
        <begin position="1309"/>
        <end position="1343"/>
    </location>
</feature>
<feature type="region of interest" description="Disordered" evidence="3">
    <location>
        <begin position="95"/>
        <end position="117"/>
    </location>
</feature>
<feature type="compositionally biased region" description="Polar residues" evidence="3">
    <location>
        <begin position="95"/>
        <end position="104"/>
    </location>
</feature>
<feature type="region of interest" description="Disordered" evidence="3">
    <location>
        <begin position="219"/>
        <end position="238"/>
    </location>
</feature>
<sequence length="1653" mass="184075">MLFPKFAAHISSFKLSYFAHRGHQHFQQFRNTFNNVNLGSNISQNSHSVGNSATGLGSAGGSSTAGGAGGAKWSAGSRAGWNQQTQGRLLTQTNATAQDGSGNKQADDEEHEDLSNQSLNTVGLYNKRNGSISSRWRYNSTSLTSVSALGLDNTSLQLRYRLNFPSLKKVKPSTLLNHTVEGHTLNSETNVSSQELDLPSQAEPSRIYPQVTYDDISGTYWSDRPRRSSTSDCRPVIRSSSSQGVIQCAPLSRRRYSTPASGANLESRIELSENTYHMAQSSTELFRDQNPSSNEVQPSSENSKSEQWLEKVVKLLNSKEEHHFNIYYQLRKLLDYYLSSSLTPEASVIDLIFWGSAVYKPSHEPIDGLLGCHQFLISRTGFKPTEQTYSILITSLCRRDLSNTTELEYRRNKLNQISTALKLHQILPGLYYPPNPTAEDLKLITRLSNEPNLKYLADLFKSLDPSIKLRLQPVALDSVIQICANIDLSNVPPAPAEVTFRLNLALEAFKILEDLNACSSQSYSNLIKLLGLSKKIPRAKVLFETYKQLKAENEASVESARKFYHEHYLQPPNPGLTPPRGSSNLHDFSIPRQVDEDSDSAVSLSLIQAYLVNGDSVSAVTLLEEILASGPELGSTDRTHSDHILEIILGFIRAGDFGSASKWIKRLFNGDHASYDLDKPSKRRPFLDRIVYLACEPKRIIEGLSVAYDTVMVSIDQIDSKLDRRGLGSLLARLRHVVNCLLVESLTSSASLASSRSDLSKISRIQDTLYKSCSILCYILTKRLDVSEASPSNFSAVLDVSTHWTIENILKRALLSYRETKNQWITSSSTEFKQLGEFSESLIIKLMQHYSKLPKVWHSSPSGDSSEARLEPPALTGLLTCYQSLLLLPCAEISGQSVKSFTTRHLEFILRITTAPILNNLSLSLATQIHQLFVDCDKDTICFQSIDDCLALLTAGAILEIQFRESQLLRSSLSDITIPSGEILEPLLAQCEKPLSSNNSDLQDYNPEADYNFLASVISKYNIKLNPGSKLGKFFHELRATESNNRSTDRIDSYAEEGSKFFQNRFGNLREGELDAFETKTLESHSPSKVSAFSPTQAHSPIFSTSTGHVTTSSPLSPPSSQIESPPKTLNAFAPSFHPQSLSTTAPVRSINEKLSHLALSMFCSKDLQELDKLYESVHRSATVGDYLIPDASSSLVETFGRLGQPQRMREMYVNAHIALSFLSNRSASDRAQNSTSWTRVEDRMIIGLAYCGILDEISVHKNRLIENGGAPSADAYAAMIQHARETTDDASVALNYFEEAIQFRVTPNTFLCNTIISKLSKARRATEALQVFDYMKQYNLPRNSVTFGAIINACCKTADYKMAESLFEEMLSSKNYKPRIPPFNTMIQLYVQGLRTPNRERALYYYDMMVKQRLSPSEHTYNLLMQAYGMIEPYNLGAVQNVFEAACSDRKIAVGGSHWSTLINVKGLIEKDLEGTLKLFDSIKFHPSRSTPKARQILAELPDALCYESLFNVLASFKRSDLIEGYVKQMSREGIHMTAYVVNTLIKAHASSGDIDSARRLFESLVDPPPGHAAAFNHPSGYTGEGNAGKSNQVAGKVGDPIYREPSCYETMIQVEVENQDFERANDLIQRMESRAYPEALLNKARKIINNA</sequence>
<keyword evidence="5" id="KW-1185">Reference proteome</keyword>
<proteinExistence type="predicted"/>
<dbReference type="Pfam" id="PF13812">
    <property type="entry name" value="PPR_3"/>
    <property type="match status" value="1"/>
</dbReference>
<dbReference type="Gene3D" id="1.25.40.10">
    <property type="entry name" value="Tetratricopeptide repeat domain"/>
    <property type="match status" value="2"/>
</dbReference>
<feature type="compositionally biased region" description="Low complexity" evidence="3">
    <location>
        <begin position="1113"/>
        <end position="1126"/>
    </location>
</feature>
<dbReference type="PROSITE" id="PS51375">
    <property type="entry name" value="PPR"/>
    <property type="match status" value="2"/>
</dbReference>
<feature type="region of interest" description="Disordered" evidence="3">
    <location>
        <begin position="284"/>
        <end position="303"/>
    </location>
</feature>
<dbReference type="PANTHER" id="PTHR47933:SF11">
    <property type="entry name" value="PENTATRICOPEPTIDE REPEAT-CONTAINING PROTEIN 2"/>
    <property type="match status" value="1"/>
</dbReference>
<feature type="compositionally biased region" description="Gly residues" evidence="3">
    <location>
        <begin position="57"/>
        <end position="70"/>
    </location>
</feature>
<dbReference type="InterPro" id="IPR002885">
    <property type="entry name" value="PPR_rpt"/>
</dbReference>
<dbReference type="Pfam" id="PF13041">
    <property type="entry name" value="PPR_2"/>
    <property type="match status" value="1"/>
</dbReference>
<keyword evidence="1" id="KW-0677">Repeat</keyword>
<name>A0AAV0ARR4_PHAPC</name>
<evidence type="ECO:0000313" key="5">
    <source>
        <dbReference type="Proteomes" id="UP001153365"/>
    </source>
</evidence>
<evidence type="ECO:0000256" key="2">
    <source>
        <dbReference type="PROSITE-ProRule" id="PRU00708"/>
    </source>
</evidence>
<feature type="region of interest" description="Disordered" evidence="3">
    <location>
        <begin position="1105"/>
        <end position="1126"/>
    </location>
</feature>
<accession>A0AAV0ARR4</accession>
<evidence type="ECO:0008006" key="6">
    <source>
        <dbReference type="Google" id="ProtNLM"/>
    </source>
</evidence>